<dbReference type="EMBL" id="DS990441">
    <property type="protein sequence ID" value="EEQ62995.1"/>
    <property type="molecule type" value="Genomic_DNA"/>
</dbReference>
<keyword evidence="2" id="KW-1185">Reference proteome</keyword>
<evidence type="ECO:0000313" key="2">
    <source>
        <dbReference type="Proteomes" id="UP000003953"/>
    </source>
</evidence>
<proteinExistence type="predicted"/>
<organism evidence="1 2">
    <name type="scientific">Helicobacter pullorum MIT 98-5489</name>
    <dbReference type="NCBI Taxonomy" id="537972"/>
    <lineage>
        <taxon>Bacteria</taxon>
        <taxon>Pseudomonadati</taxon>
        <taxon>Campylobacterota</taxon>
        <taxon>Epsilonproteobacteria</taxon>
        <taxon>Campylobacterales</taxon>
        <taxon>Helicobacteraceae</taxon>
        <taxon>Helicobacter</taxon>
    </lineage>
</organism>
<gene>
    <name evidence="1" type="ORF">HPMG_00452</name>
</gene>
<protein>
    <submittedName>
        <fullName evidence="1">Uncharacterized protein</fullName>
    </submittedName>
</protein>
<reference evidence="2" key="1">
    <citation type="journal article" date="2014" name="Genome Announc.">
        <title>Draft genome sequences of six enterohepatic helicobacter species isolated from humans and one from rhesus macaques.</title>
        <authorList>
            <person name="Shen Z."/>
            <person name="Sheh A."/>
            <person name="Young S.K."/>
            <person name="Abouelliel A."/>
            <person name="Ward D.V."/>
            <person name="Earl A.M."/>
            <person name="Fox J.G."/>
        </authorList>
    </citation>
    <scope>NUCLEOTIDE SEQUENCE [LARGE SCALE GENOMIC DNA]</scope>
    <source>
        <strain evidence="2">MIT 98-5489</strain>
    </source>
</reference>
<dbReference type="AlphaFoldDB" id="C5EXI4"/>
<dbReference type="HOGENOM" id="CLU_3234462_0_0_7"/>
<accession>C5EXI4</accession>
<sequence>MSDFRGLLSLCYGCLIDLRSFCSGLGCMEIIIFCKVAKSKFYI</sequence>
<dbReference type="Proteomes" id="UP000003953">
    <property type="component" value="Unassembled WGS sequence"/>
</dbReference>
<name>C5EXI4_9HELI</name>
<evidence type="ECO:0000313" key="1">
    <source>
        <dbReference type="EMBL" id="EEQ62995.1"/>
    </source>
</evidence>